<evidence type="ECO:0000313" key="2">
    <source>
        <dbReference type="EMBL" id="GFR07419.1"/>
    </source>
</evidence>
<dbReference type="AlphaFoldDB" id="A0A8X6LHH3"/>
<keyword evidence="3" id="KW-1185">Reference proteome</keyword>
<evidence type="ECO:0000256" key="1">
    <source>
        <dbReference type="SAM" id="MobiDB-lite"/>
    </source>
</evidence>
<reference evidence="2" key="1">
    <citation type="submission" date="2020-07" db="EMBL/GenBank/DDBJ databases">
        <title>Multicomponent nature underlies the extraordinary mechanical properties of spider dragline silk.</title>
        <authorList>
            <person name="Kono N."/>
            <person name="Nakamura H."/>
            <person name="Mori M."/>
            <person name="Yoshida Y."/>
            <person name="Ohtoshi R."/>
            <person name="Malay A.D."/>
            <person name="Moran D.A.P."/>
            <person name="Tomita M."/>
            <person name="Numata K."/>
            <person name="Arakawa K."/>
        </authorList>
    </citation>
    <scope>NUCLEOTIDE SEQUENCE</scope>
</reference>
<comment type="caution">
    <text evidence="2">The sequence shown here is derived from an EMBL/GenBank/DDBJ whole genome shotgun (WGS) entry which is preliminary data.</text>
</comment>
<dbReference type="OrthoDB" id="10407260at2759"/>
<accession>A0A8X6LHH3</accession>
<evidence type="ECO:0000313" key="3">
    <source>
        <dbReference type="Proteomes" id="UP000887116"/>
    </source>
</evidence>
<protein>
    <submittedName>
        <fullName evidence="2">Uncharacterized protein</fullName>
    </submittedName>
</protein>
<proteinExistence type="predicted"/>
<sequence length="376" mass="43665">MNSPERKDVRMNSPERKDDRMNSPERKDDRMNSPERKDVRMNSPERKDVRMNSPERKNVRINSPERKDPQMNSPERKGDKKDLKKSSSEKNVFTTNNPETMDGLMKDDQTDAVAGSDNSNINSSASPTINHNEKVTDMKSSSTESTGLIHSTKIGPNSKFSFSEEVKDKDLTQTISLKNIFSPKFVETIGVAVINLSCPIKWSVDNFMSKEFLIYCEERWVYLESMKNCFKNDLRTLPFINSYLSKFRPIILSMVDECKEEMNEVMEESADELISTIEGILRKLQTVENILLSGMKSFELYLYNLGRLSTLEMIFTRLDSPEVFKVFCKEFERRLILLWQDLDQSILLRDSSTETFVQIASQTEWCYKRFQTLIAY</sequence>
<feature type="region of interest" description="Disordered" evidence="1">
    <location>
        <begin position="1"/>
        <end position="152"/>
    </location>
</feature>
<feature type="compositionally biased region" description="Polar residues" evidence="1">
    <location>
        <begin position="138"/>
        <end position="152"/>
    </location>
</feature>
<feature type="compositionally biased region" description="Basic and acidic residues" evidence="1">
    <location>
        <begin position="1"/>
        <end position="88"/>
    </location>
</feature>
<name>A0A8X6LHH3_TRICU</name>
<feature type="compositionally biased region" description="Polar residues" evidence="1">
    <location>
        <begin position="116"/>
        <end position="130"/>
    </location>
</feature>
<dbReference type="EMBL" id="BMAO01016278">
    <property type="protein sequence ID" value="GFR07419.1"/>
    <property type="molecule type" value="Genomic_DNA"/>
</dbReference>
<dbReference type="Proteomes" id="UP000887116">
    <property type="component" value="Unassembled WGS sequence"/>
</dbReference>
<gene>
    <name evidence="2" type="ORF">TNCT_170811</name>
</gene>
<organism evidence="2 3">
    <name type="scientific">Trichonephila clavata</name>
    <name type="common">Joro spider</name>
    <name type="synonym">Nephila clavata</name>
    <dbReference type="NCBI Taxonomy" id="2740835"/>
    <lineage>
        <taxon>Eukaryota</taxon>
        <taxon>Metazoa</taxon>
        <taxon>Ecdysozoa</taxon>
        <taxon>Arthropoda</taxon>
        <taxon>Chelicerata</taxon>
        <taxon>Arachnida</taxon>
        <taxon>Araneae</taxon>
        <taxon>Araneomorphae</taxon>
        <taxon>Entelegynae</taxon>
        <taxon>Araneoidea</taxon>
        <taxon>Nephilidae</taxon>
        <taxon>Trichonephila</taxon>
    </lineage>
</organism>